<protein>
    <submittedName>
        <fullName evidence="1">Uncharacterized protein</fullName>
    </submittedName>
</protein>
<reference evidence="1 2" key="1">
    <citation type="journal article" date="2019" name="Front. Microbiol.">
        <title>Genomes of Neutrophilic Sulfur-Oxidizing Chemolithoautotrophs Representing 9 Proteobacterial Species From 8 Genera.</title>
        <authorList>
            <person name="Watanabe T."/>
            <person name="Kojima H."/>
            <person name="Umezawa K."/>
            <person name="Hori C."/>
            <person name="Takasuka T.E."/>
            <person name="Kato Y."/>
            <person name="Fukui M."/>
        </authorList>
    </citation>
    <scope>NUCLEOTIDE SEQUENCE [LARGE SCALE GENOMIC DNA]</scope>
    <source>
        <strain evidence="1 2">TTN</strain>
    </source>
</reference>
<organism evidence="1 2">
    <name type="scientific">Sulfuriferula multivorans</name>
    <dbReference type="NCBI Taxonomy" id="1559896"/>
    <lineage>
        <taxon>Bacteria</taxon>
        <taxon>Pseudomonadati</taxon>
        <taxon>Pseudomonadota</taxon>
        <taxon>Betaproteobacteria</taxon>
        <taxon>Nitrosomonadales</taxon>
        <taxon>Sulfuricellaceae</taxon>
        <taxon>Sulfuriferula</taxon>
    </lineage>
</organism>
<comment type="caution">
    <text evidence="1">The sequence shown here is derived from an EMBL/GenBank/DDBJ whole genome shotgun (WGS) entry which is preliminary data.</text>
</comment>
<sequence length="106" mass="12130">MAQLWVFRPHYFGNPGKLTPTVTRKKELPSPPEPLDTGAFLPWQQMVDEIMITGLEHSQARQECRHGNDDKSDYSQAYFLGMRIGSHCWIADDVNVFRHALLLTAC</sequence>
<dbReference type="AlphaFoldDB" id="A0A401JBR6"/>
<accession>A0A401JBR6</accession>
<dbReference type="EMBL" id="BGOW01000005">
    <property type="protein sequence ID" value="GBL45101.1"/>
    <property type="molecule type" value="Genomic_DNA"/>
</dbReference>
<name>A0A401JBR6_9PROT</name>
<evidence type="ECO:0000313" key="1">
    <source>
        <dbReference type="EMBL" id="GBL45101.1"/>
    </source>
</evidence>
<keyword evidence="2" id="KW-1185">Reference proteome</keyword>
<dbReference type="Proteomes" id="UP000286806">
    <property type="component" value="Unassembled WGS sequence"/>
</dbReference>
<evidence type="ECO:0000313" key="2">
    <source>
        <dbReference type="Proteomes" id="UP000286806"/>
    </source>
</evidence>
<gene>
    <name evidence="1" type="ORF">SFMTTN_0905</name>
</gene>
<proteinExistence type="predicted"/>